<name>A0A151S3Y5_CAJCA</name>
<feature type="non-terminal residue" evidence="1">
    <location>
        <position position="1"/>
    </location>
</feature>
<protein>
    <submittedName>
        <fullName evidence="1">Uncharacterized protein</fullName>
    </submittedName>
</protein>
<evidence type="ECO:0000313" key="2">
    <source>
        <dbReference type="Proteomes" id="UP000075243"/>
    </source>
</evidence>
<gene>
    <name evidence="1" type="ORF">KK1_028814</name>
</gene>
<proteinExistence type="predicted"/>
<reference evidence="1" key="1">
    <citation type="journal article" date="2012" name="Nat. Biotechnol.">
        <title>Draft genome sequence of pigeonpea (Cajanus cajan), an orphan legume crop of resource-poor farmers.</title>
        <authorList>
            <person name="Varshney R.K."/>
            <person name="Chen W."/>
            <person name="Li Y."/>
            <person name="Bharti A.K."/>
            <person name="Saxena R.K."/>
            <person name="Schlueter J.A."/>
            <person name="Donoghue M.T."/>
            <person name="Azam S."/>
            <person name="Fan G."/>
            <person name="Whaley A.M."/>
            <person name="Farmer A.D."/>
            <person name="Sheridan J."/>
            <person name="Iwata A."/>
            <person name="Tuteja R."/>
            <person name="Penmetsa R.V."/>
            <person name="Wu W."/>
            <person name="Upadhyaya H.D."/>
            <person name="Yang S.P."/>
            <person name="Shah T."/>
            <person name="Saxena K.B."/>
            <person name="Michael T."/>
            <person name="McCombie W.R."/>
            <person name="Yang B."/>
            <person name="Zhang G."/>
            <person name="Yang H."/>
            <person name="Wang J."/>
            <person name="Spillane C."/>
            <person name="Cook D.R."/>
            <person name="May G.D."/>
            <person name="Xu X."/>
            <person name="Jackson S.A."/>
        </authorList>
    </citation>
    <scope>NUCLEOTIDE SEQUENCE [LARGE SCALE GENOMIC DNA]</scope>
</reference>
<dbReference type="EMBL" id="KQ483476">
    <property type="protein sequence ID" value="KYP49467.1"/>
    <property type="molecule type" value="Genomic_DNA"/>
</dbReference>
<evidence type="ECO:0000313" key="1">
    <source>
        <dbReference type="EMBL" id="KYP49467.1"/>
    </source>
</evidence>
<organism evidence="1 2">
    <name type="scientific">Cajanus cajan</name>
    <name type="common">Pigeon pea</name>
    <name type="synonym">Cajanus indicus</name>
    <dbReference type="NCBI Taxonomy" id="3821"/>
    <lineage>
        <taxon>Eukaryota</taxon>
        <taxon>Viridiplantae</taxon>
        <taxon>Streptophyta</taxon>
        <taxon>Embryophyta</taxon>
        <taxon>Tracheophyta</taxon>
        <taxon>Spermatophyta</taxon>
        <taxon>Magnoliopsida</taxon>
        <taxon>eudicotyledons</taxon>
        <taxon>Gunneridae</taxon>
        <taxon>Pentapetalae</taxon>
        <taxon>rosids</taxon>
        <taxon>fabids</taxon>
        <taxon>Fabales</taxon>
        <taxon>Fabaceae</taxon>
        <taxon>Papilionoideae</taxon>
        <taxon>50 kb inversion clade</taxon>
        <taxon>NPAAA clade</taxon>
        <taxon>indigoferoid/millettioid clade</taxon>
        <taxon>Phaseoleae</taxon>
        <taxon>Cajanus</taxon>
    </lineage>
</organism>
<dbReference type="Gramene" id="C.cajan_30881.t">
    <property type="protein sequence ID" value="C.cajan_30881.t.cds1"/>
    <property type="gene ID" value="C.cajan_30881"/>
</dbReference>
<dbReference type="AlphaFoldDB" id="A0A151S3Y5"/>
<keyword evidence="2" id="KW-1185">Reference proteome</keyword>
<sequence>PLTLKLLSKLRSEISIVPKGNTCLTTKGPDHRDLNLPGNNLSLELYSNTCCPGANSLTTILLSCHFFVLSL</sequence>
<accession>A0A151S3Y5</accession>
<dbReference type="Proteomes" id="UP000075243">
    <property type="component" value="Unassembled WGS sequence"/>
</dbReference>